<dbReference type="PANTHER" id="PTHR43133">
    <property type="entry name" value="RNA POLYMERASE ECF-TYPE SIGMA FACTO"/>
    <property type="match status" value="1"/>
</dbReference>
<dbReference type="InterPro" id="IPR039425">
    <property type="entry name" value="RNA_pol_sigma-70-like"/>
</dbReference>
<feature type="compositionally biased region" description="Polar residues" evidence="5">
    <location>
        <begin position="249"/>
        <end position="263"/>
    </location>
</feature>
<dbReference type="SUPFAM" id="SSF88946">
    <property type="entry name" value="Sigma2 domain of RNA polymerase sigma factors"/>
    <property type="match status" value="1"/>
</dbReference>
<dbReference type="InterPro" id="IPR007627">
    <property type="entry name" value="RNA_pol_sigma70_r2"/>
</dbReference>
<feature type="domain" description="RNA polymerase sigma-70 region 2" evidence="6">
    <location>
        <begin position="66"/>
        <end position="125"/>
    </location>
</feature>
<dbReference type="InterPro" id="IPR013249">
    <property type="entry name" value="RNA_pol_sigma70_r4_t2"/>
</dbReference>
<dbReference type="Gene3D" id="1.10.1740.10">
    <property type="match status" value="1"/>
</dbReference>
<feature type="compositionally biased region" description="Low complexity" evidence="5">
    <location>
        <begin position="271"/>
        <end position="280"/>
    </location>
</feature>
<evidence type="ECO:0000259" key="7">
    <source>
        <dbReference type="Pfam" id="PF08281"/>
    </source>
</evidence>
<comment type="caution">
    <text evidence="8">The sequence shown here is derived from an EMBL/GenBank/DDBJ whole genome shotgun (WGS) entry which is preliminary data.</text>
</comment>
<feature type="compositionally biased region" description="Gly residues" evidence="5">
    <location>
        <begin position="709"/>
        <end position="728"/>
    </location>
</feature>
<dbReference type="AlphaFoldDB" id="M5RZJ2"/>
<dbReference type="GO" id="GO:0006352">
    <property type="term" value="P:DNA-templated transcription initiation"/>
    <property type="evidence" value="ECO:0007669"/>
    <property type="project" value="InterPro"/>
</dbReference>
<dbReference type="OrthoDB" id="291047at2"/>
<keyword evidence="4" id="KW-0804">Transcription</keyword>
<dbReference type="Gene3D" id="1.10.10.10">
    <property type="entry name" value="Winged helix-like DNA-binding domain superfamily/Winged helix DNA-binding domain"/>
    <property type="match status" value="1"/>
</dbReference>
<sequence>MPSENSTIEPPDSIPPPVTPDASPDESLAGSCDTMIADRWDDLNSTDADLLDAWVTDNCIEALDTLVRRYAQMVLSVCIRRCHNRSDADDAMQTTFLYLAQSAKKIRSPERLAGWLHRVAQRASIATMMSPEHSQQDLSDVPSKPVDPLERLTLRHQAIVLDEELSELPEKYRSAIVLHLQQGITVNETAKRMGTTEGTVRGWLARGKQRLCRQLRLRGVAPMAAWAAAHAWSASDAMAADVALKLTSPVNPGGSTSEPNSSPGAGDGKSDWTSSASSSNFSSLESHLSQGIATMPVIPILGSTAAVGFALLVAFAVPVGDDETGRTASVLTFATTKDDSSPVLAQIGQDDTSPTPIPTLPSRLASPGDAFQSSPVLPTPPTPPVPPTPAPPASTATAVANQIAQLLDEPTTLAFESNIRSLPETLQQATGLPVLLDEQAMTLGQIDVDSLQVQFSSKGEQPLRTLLRKALEREGLKATVDDDGLLITADMTVLTRRGISTDRWLDMTPEEEKKFDEIMDRKVSYNFVETPLEDAVRVMSEDVNSPILINTLSLEEIGLSNDIPVDVSIQSVSFRSFLRLMLRPLGLTYEYKDEVLQITTMEASDSSLRQRLYFLEGTGLPRGGDADTIEMITSTIEPDAWEALGGYSTISSVNNSRDGRPALLVSTTDEVHKEVEDLMRALRETHTGEDPRLSDEEFQQQQKNRTQTIGGGMSGSGGGDGGGGGGMF</sequence>
<organism evidence="8 9">
    <name type="scientific">Rhodopirellula europaea SH398</name>
    <dbReference type="NCBI Taxonomy" id="1263868"/>
    <lineage>
        <taxon>Bacteria</taxon>
        <taxon>Pseudomonadati</taxon>
        <taxon>Planctomycetota</taxon>
        <taxon>Planctomycetia</taxon>
        <taxon>Pirellulales</taxon>
        <taxon>Pirellulaceae</taxon>
        <taxon>Rhodopirellula</taxon>
    </lineage>
</organism>
<dbReference type="InterPro" id="IPR036388">
    <property type="entry name" value="WH-like_DNA-bd_sf"/>
</dbReference>
<evidence type="ECO:0000256" key="4">
    <source>
        <dbReference type="ARBA" id="ARBA00023163"/>
    </source>
</evidence>
<comment type="similarity">
    <text evidence="1">Belongs to the sigma-70 factor family. ECF subfamily.</text>
</comment>
<reference evidence="8 9" key="1">
    <citation type="journal article" date="2013" name="Mar. Genomics">
        <title>Expression of sulfatases in Rhodopirellula baltica and the diversity of sulfatases in the genus Rhodopirellula.</title>
        <authorList>
            <person name="Wegner C.E."/>
            <person name="Richter-Heitmann T."/>
            <person name="Klindworth A."/>
            <person name="Klockow C."/>
            <person name="Richter M."/>
            <person name="Achstetter T."/>
            <person name="Glockner F.O."/>
            <person name="Harder J."/>
        </authorList>
    </citation>
    <scope>NUCLEOTIDE SEQUENCE [LARGE SCALE GENOMIC DNA]</scope>
    <source>
        <strain evidence="8 9">SH398</strain>
    </source>
</reference>
<feature type="compositionally biased region" description="Low complexity" evidence="5">
    <location>
        <begin position="1"/>
        <end position="11"/>
    </location>
</feature>
<dbReference type="CDD" id="cd06171">
    <property type="entry name" value="Sigma70_r4"/>
    <property type="match status" value="1"/>
</dbReference>
<feature type="compositionally biased region" description="Pro residues" evidence="5">
    <location>
        <begin position="377"/>
        <end position="392"/>
    </location>
</feature>
<dbReference type="PATRIC" id="fig|1263868.3.peg.5204"/>
<gene>
    <name evidence="8" type="ORF">RESH_04791</name>
</gene>
<evidence type="ECO:0000313" key="9">
    <source>
        <dbReference type="Proteomes" id="UP000011996"/>
    </source>
</evidence>
<feature type="region of interest" description="Disordered" evidence="5">
    <location>
        <begin position="343"/>
        <end position="394"/>
    </location>
</feature>
<feature type="region of interest" description="Disordered" evidence="5">
    <location>
        <begin position="1"/>
        <end position="28"/>
    </location>
</feature>
<accession>M5RZJ2</accession>
<dbReference type="Pfam" id="PF08281">
    <property type="entry name" value="Sigma70_r4_2"/>
    <property type="match status" value="1"/>
</dbReference>
<dbReference type="RefSeq" id="WP_008670300.1">
    <property type="nucleotide sequence ID" value="NZ_ANOF01000154.1"/>
</dbReference>
<dbReference type="Pfam" id="PF04542">
    <property type="entry name" value="Sigma70_r2"/>
    <property type="match status" value="1"/>
</dbReference>
<feature type="region of interest" description="Disordered" evidence="5">
    <location>
        <begin position="249"/>
        <end position="280"/>
    </location>
</feature>
<name>M5RZJ2_9BACT</name>
<evidence type="ECO:0000256" key="1">
    <source>
        <dbReference type="ARBA" id="ARBA00010641"/>
    </source>
</evidence>
<dbReference type="SUPFAM" id="SSF88659">
    <property type="entry name" value="Sigma3 and sigma4 domains of RNA polymerase sigma factors"/>
    <property type="match status" value="1"/>
</dbReference>
<protein>
    <submittedName>
        <fullName evidence="8">RNA polymerase sigma-H factor</fullName>
    </submittedName>
</protein>
<dbReference type="GO" id="GO:0016987">
    <property type="term" value="F:sigma factor activity"/>
    <property type="evidence" value="ECO:0007669"/>
    <property type="project" value="UniProtKB-KW"/>
</dbReference>
<dbReference type="InterPro" id="IPR013325">
    <property type="entry name" value="RNA_pol_sigma_r2"/>
</dbReference>
<dbReference type="NCBIfam" id="TIGR02937">
    <property type="entry name" value="sigma70-ECF"/>
    <property type="match status" value="1"/>
</dbReference>
<evidence type="ECO:0000256" key="3">
    <source>
        <dbReference type="ARBA" id="ARBA00023082"/>
    </source>
</evidence>
<dbReference type="Proteomes" id="UP000011996">
    <property type="component" value="Unassembled WGS sequence"/>
</dbReference>
<feature type="region of interest" description="Disordered" evidence="5">
    <location>
        <begin position="685"/>
        <end position="728"/>
    </location>
</feature>
<feature type="compositionally biased region" description="Polar residues" evidence="5">
    <location>
        <begin position="699"/>
        <end position="708"/>
    </location>
</feature>
<evidence type="ECO:0000313" key="8">
    <source>
        <dbReference type="EMBL" id="EMI24641.1"/>
    </source>
</evidence>
<feature type="compositionally biased region" description="Basic and acidic residues" evidence="5">
    <location>
        <begin position="685"/>
        <end position="695"/>
    </location>
</feature>
<feature type="domain" description="RNA polymerase sigma factor 70 region 4 type 2" evidence="7">
    <location>
        <begin position="161"/>
        <end position="211"/>
    </location>
</feature>
<dbReference type="PANTHER" id="PTHR43133:SF51">
    <property type="entry name" value="RNA POLYMERASE SIGMA FACTOR"/>
    <property type="match status" value="1"/>
</dbReference>
<dbReference type="GO" id="GO:0003677">
    <property type="term" value="F:DNA binding"/>
    <property type="evidence" value="ECO:0007669"/>
    <property type="project" value="InterPro"/>
</dbReference>
<keyword evidence="2" id="KW-0805">Transcription regulation</keyword>
<dbReference type="EMBL" id="ANOF01000154">
    <property type="protein sequence ID" value="EMI24641.1"/>
    <property type="molecule type" value="Genomic_DNA"/>
</dbReference>
<keyword evidence="3" id="KW-0731">Sigma factor</keyword>
<dbReference type="InterPro" id="IPR014284">
    <property type="entry name" value="RNA_pol_sigma-70_dom"/>
</dbReference>
<evidence type="ECO:0000256" key="2">
    <source>
        <dbReference type="ARBA" id="ARBA00023015"/>
    </source>
</evidence>
<proteinExistence type="inferred from homology"/>
<dbReference type="STRING" id="1263868.RESH_04791"/>
<evidence type="ECO:0000256" key="5">
    <source>
        <dbReference type="SAM" id="MobiDB-lite"/>
    </source>
</evidence>
<dbReference type="InterPro" id="IPR013324">
    <property type="entry name" value="RNA_pol_sigma_r3/r4-like"/>
</dbReference>
<evidence type="ECO:0000259" key="6">
    <source>
        <dbReference type="Pfam" id="PF04542"/>
    </source>
</evidence>